<feature type="chain" id="PRO_5034863193" evidence="1">
    <location>
        <begin position="23"/>
        <end position="192"/>
    </location>
</feature>
<dbReference type="AlphaFoldDB" id="A0A8E2VG22"/>
<dbReference type="EMBL" id="QAYC01000029">
    <property type="protein sequence ID" value="PTW38375.1"/>
    <property type="molecule type" value="Genomic_DNA"/>
</dbReference>
<dbReference type="OrthoDB" id="195732at2"/>
<dbReference type="RefSeq" id="WP_108028959.1">
    <property type="nucleotide sequence ID" value="NZ_QAYC01000029.1"/>
</dbReference>
<keyword evidence="1" id="KW-0732">Signal</keyword>
<organism evidence="2 3">
    <name type="scientific">Rhodovulum kholense</name>
    <dbReference type="NCBI Taxonomy" id="453584"/>
    <lineage>
        <taxon>Bacteria</taxon>
        <taxon>Pseudomonadati</taxon>
        <taxon>Pseudomonadota</taxon>
        <taxon>Alphaproteobacteria</taxon>
        <taxon>Rhodobacterales</taxon>
        <taxon>Paracoccaceae</taxon>
        <taxon>Rhodovulum</taxon>
    </lineage>
</organism>
<gene>
    <name evidence="2" type="ORF">C8N38_12918</name>
</gene>
<keyword evidence="3" id="KW-1185">Reference proteome</keyword>
<evidence type="ECO:0000256" key="1">
    <source>
        <dbReference type="SAM" id="SignalP"/>
    </source>
</evidence>
<feature type="signal peptide" evidence="1">
    <location>
        <begin position="1"/>
        <end position="22"/>
    </location>
</feature>
<evidence type="ECO:0000313" key="3">
    <source>
        <dbReference type="Proteomes" id="UP000244037"/>
    </source>
</evidence>
<proteinExistence type="predicted"/>
<protein>
    <submittedName>
        <fullName evidence="2">Uncharacterized protein</fullName>
    </submittedName>
</protein>
<comment type="caution">
    <text evidence="2">The sequence shown here is derived from an EMBL/GenBank/DDBJ whole genome shotgun (WGS) entry which is preliminary data.</text>
</comment>
<accession>A0A8E2VG22</accession>
<name>A0A8E2VG22_9RHOB</name>
<reference evidence="2 3" key="1">
    <citation type="submission" date="2018-04" db="EMBL/GenBank/DDBJ databases">
        <title>Genomic Encyclopedia of Archaeal and Bacterial Type Strains, Phase II (KMG-II): from individual species to whole genera.</title>
        <authorList>
            <person name="Goeker M."/>
        </authorList>
    </citation>
    <scope>NUCLEOTIDE SEQUENCE [LARGE SCALE GENOMIC DNA]</scope>
    <source>
        <strain evidence="2 3">DSM 19783</strain>
    </source>
</reference>
<dbReference type="Proteomes" id="UP000244037">
    <property type="component" value="Unassembled WGS sequence"/>
</dbReference>
<evidence type="ECO:0000313" key="2">
    <source>
        <dbReference type="EMBL" id="PTW38375.1"/>
    </source>
</evidence>
<sequence length="192" mass="20894">MLILRTAVLALLWVGDGGVALAGDFDDQMKAFYQDSILPWARSQQILDAVAAQNLQTADLTQDDIDRLDKQWVGEIGTVSAPLIDSVTRSQVSDMLRAQVMAMKGAVTEIIVMDARGLNVATSSVPSDYWQGDEAKYQETYGVGPDAMNFGEVEFDDSFLKYQGQISFTLVDPETGTPIGAMTVAVDAEEFL</sequence>